<evidence type="ECO:0000313" key="2">
    <source>
        <dbReference type="EMBL" id="CAL5092387.1"/>
    </source>
</evidence>
<dbReference type="SUPFAM" id="SSF81383">
    <property type="entry name" value="F-box domain"/>
    <property type="match status" value="1"/>
</dbReference>
<evidence type="ECO:0000259" key="1">
    <source>
        <dbReference type="PROSITE" id="PS50181"/>
    </source>
</evidence>
<dbReference type="PANTHER" id="PTHR31264">
    <property type="entry name" value="OS07G0554500 PROTEIN-RELATED"/>
    <property type="match status" value="1"/>
</dbReference>
<keyword evidence="3" id="KW-1185">Reference proteome</keyword>
<gene>
    <name evidence="2" type="ORF">URODEC1_LOCUS114872</name>
</gene>
<dbReference type="PROSITE" id="PS50181">
    <property type="entry name" value="FBOX"/>
    <property type="match status" value="1"/>
</dbReference>
<dbReference type="EMBL" id="OZ075119">
    <property type="protein sequence ID" value="CAL5092387.1"/>
    <property type="molecule type" value="Genomic_DNA"/>
</dbReference>
<dbReference type="PANTHER" id="PTHR31264:SF7">
    <property type="entry name" value="F-BOX DOMAIN CONTAINING PROTEIN, EXPRESSED"/>
    <property type="match status" value="1"/>
</dbReference>
<proteinExistence type="predicted"/>
<evidence type="ECO:0000313" key="3">
    <source>
        <dbReference type="Proteomes" id="UP001497457"/>
    </source>
</evidence>
<name>A0ABC9GE64_9POAL</name>
<dbReference type="SMART" id="SM00256">
    <property type="entry name" value="FBOX"/>
    <property type="match status" value="1"/>
</dbReference>
<dbReference type="Proteomes" id="UP001497457">
    <property type="component" value="Chromosome 9rd"/>
</dbReference>
<feature type="domain" description="F-box" evidence="1">
    <location>
        <begin position="5"/>
        <end position="52"/>
    </location>
</feature>
<dbReference type="InterPro" id="IPR036047">
    <property type="entry name" value="F-box-like_dom_sf"/>
</dbReference>
<sequence>MASAEAGHTDLPVDLLEEILLRLDDVADLARCSTACSSFHRIIADDRFLRRFRSLHRPPILGFLVLNHYHDDKGFSFHPANPPCRFTPAARALAGAADFSFSTVPKPINGYDYNICDLRDGRVLLSHHGTTCFTFKYLVVYDPLRRCHVKIPPIPGDLMPSTGLVDWGEKPFLVPAAAGDEKGGNDSPFQVVMCNVLSIDPDHNFRSFVYSSITGKWRAGAPCNIASYEPPGWFFLRRYYAHGSFYWVDCLGSTNMLVFDMSDMKFSVVDLLPGSEHQNITIAEVGRDRVGLLILGENTLDLYSKAEQDIGIVGAKNWRHDHMVRLRGDYQWSFAAAATCGGVAEGYALLEGYPRDEYKVWKCRPKKKMPPSAHYFTVELETLLVEQLCVSEFNVDPAFLYASFPPPFAPPRI</sequence>
<dbReference type="Gene3D" id="1.20.1280.50">
    <property type="match status" value="1"/>
</dbReference>
<dbReference type="Pfam" id="PF12937">
    <property type="entry name" value="F-box-like"/>
    <property type="match status" value="1"/>
</dbReference>
<accession>A0ABC9GE64</accession>
<dbReference type="InterPro" id="IPR001810">
    <property type="entry name" value="F-box_dom"/>
</dbReference>
<dbReference type="AlphaFoldDB" id="A0ABC9GE64"/>
<reference evidence="2" key="1">
    <citation type="submission" date="2024-10" db="EMBL/GenBank/DDBJ databases">
        <authorList>
            <person name="Ryan C."/>
        </authorList>
    </citation>
    <scope>NUCLEOTIDE SEQUENCE [LARGE SCALE GENOMIC DNA]</scope>
</reference>
<organism evidence="2 3">
    <name type="scientific">Urochloa decumbens</name>
    <dbReference type="NCBI Taxonomy" id="240449"/>
    <lineage>
        <taxon>Eukaryota</taxon>
        <taxon>Viridiplantae</taxon>
        <taxon>Streptophyta</taxon>
        <taxon>Embryophyta</taxon>
        <taxon>Tracheophyta</taxon>
        <taxon>Spermatophyta</taxon>
        <taxon>Magnoliopsida</taxon>
        <taxon>Liliopsida</taxon>
        <taxon>Poales</taxon>
        <taxon>Poaceae</taxon>
        <taxon>PACMAD clade</taxon>
        <taxon>Panicoideae</taxon>
        <taxon>Panicodae</taxon>
        <taxon>Paniceae</taxon>
        <taxon>Melinidinae</taxon>
        <taxon>Urochloa</taxon>
    </lineage>
</organism>
<protein>
    <recommendedName>
        <fullName evidence="1">F-box domain-containing protein</fullName>
    </recommendedName>
</protein>